<dbReference type="SUPFAM" id="SSF55729">
    <property type="entry name" value="Acyl-CoA N-acyltransferases (Nat)"/>
    <property type="match status" value="1"/>
</dbReference>
<gene>
    <name evidence="2" type="ORF">FB566_0447</name>
</gene>
<dbReference type="Pfam" id="PF00583">
    <property type="entry name" value="Acetyltransf_1"/>
    <property type="match status" value="1"/>
</dbReference>
<dbReference type="PROSITE" id="PS51186">
    <property type="entry name" value="GNAT"/>
    <property type="match status" value="1"/>
</dbReference>
<dbReference type="AlphaFoldDB" id="A0A543AQY9"/>
<feature type="domain" description="N-acetyltransferase" evidence="1">
    <location>
        <begin position="154"/>
        <end position="303"/>
    </location>
</feature>
<dbReference type="GO" id="GO:0016747">
    <property type="term" value="F:acyltransferase activity, transferring groups other than amino-acyl groups"/>
    <property type="evidence" value="ECO:0007669"/>
    <property type="project" value="InterPro"/>
</dbReference>
<dbReference type="RefSeq" id="WP_142034445.1">
    <property type="nucleotide sequence ID" value="NZ_JBHTGS010000002.1"/>
</dbReference>
<evidence type="ECO:0000313" key="2">
    <source>
        <dbReference type="EMBL" id="TQL74956.1"/>
    </source>
</evidence>
<dbReference type="Proteomes" id="UP000317043">
    <property type="component" value="Unassembled WGS sequence"/>
</dbReference>
<evidence type="ECO:0000313" key="3">
    <source>
        <dbReference type="Proteomes" id="UP000317043"/>
    </source>
</evidence>
<evidence type="ECO:0000259" key="1">
    <source>
        <dbReference type="PROSITE" id="PS51186"/>
    </source>
</evidence>
<sequence length="303" mass="33224">MLSHRHLSDPADELTAATTLASRIWTPRTRWHSGDISWSVCERDLSARCPAAAWCHGDTVVAWARVPVPGRLDLQVDPARPDAVSSVLDWFEALPGHSAHSVDDPLRVTVLRDETHISEELARRGYTSEDSGPFFVHLTRDLTDVPEPSVPDGYRLRPVTGVEESGMRAAVHAAAFSRPDRPSRMTGETYRRVMSAPNYRPGLDWIVEHADGAAAFCLVWWDPSNDSACLEPVGCHPGHRRSGLASAVIYAALRQAAGWGAEVARVCARGDADYPSARALYQSVGFTVIGRNDTWQRAGVPSR</sequence>
<dbReference type="InParanoid" id="A0A543AQY9"/>
<keyword evidence="3" id="KW-1185">Reference proteome</keyword>
<accession>A0A543AQY9</accession>
<dbReference type="EMBL" id="VFOW01000001">
    <property type="protein sequence ID" value="TQL74956.1"/>
    <property type="molecule type" value="Genomic_DNA"/>
</dbReference>
<dbReference type="OrthoDB" id="3771710at2"/>
<name>A0A543AQY9_9ACTN</name>
<organism evidence="2 3">
    <name type="scientific">Stackebrandtia endophytica</name>
    <dbReference type="NCBI Taxonomy" id="1496996"/>
    <lineage>
        <taxon>Bacteria</taxon>
        <taxon>Bacillati</taxon>
        <taxon>Actinomycetota</taxon>
        <taxon>Actinomycetes</taxon>
        <taxon>Glycomycetales</taxon>
        <taxon>Glycomycetaceae</taxon>
        <taxon>Stackebrandtia</taxon>
    </lineage>
</organism>
<dbReference type="CDD" id="cd04301">
    <property type="entry name" value="NAT_SF"/>
    <property type="match status" value="1"/>
</dbReference>
<dbReference type="InterPro" id="IPR016181">
    <property type="entry name" value="Acyl_CoA_acyltransferase"/>
</dbReference>
<dbReference type="InterPro" id="IPR000182">
    <property type="entry name" value="GNAT_dom"/>
</dbReference>
<dbReference type="Gene3D" id="3.40.630.30">
    <property type="match status" value="1"/>
</dbReference>
<comment type="caution">
    <text evidence="2">The sequence shown here is derived from an EMBL/GenBank/DDBJ whole genome shotgun (WGS) entry which is preliminary data.</text>
</comment>
<reference evidence="2 3" key="1">
    <citation type="submission" date="2019-06" db="EMBL/GenBank/DDBJ databases">
        <title>Sequencing the genomes of 1000 actinobacteria strains.</title>
        <authorList>
            <person name="Klenk H.-P."/>
        </authorList>
    </citation>
    <scope>NUCLEOTIDE SEQUENCE [LARGE SCALE GENOMIC DNA]</scope>
    <source>
        <strain evidence="2 3">DSM 45928</strain>
    </source>
</reference>
<protein>
    <submittedName>
        <fullName evidence="2">Acetyltransferase (GNAT) family protein</fullName>
    </submittedName>
</protein>
<keyword evidence="2" id="KW-0808">Transferase</keyword>
<proteinExistence type="predicted"/>